<evidence type="ECO:0000313" key="2">
    <source>
        <dbReference type="EMBL" id="VDL57384.1"/>
    </source>
</evidence>
<dbReference type="OrthoDB" id="10493138at2759"/>
<feature type="coiled-coil region" evidence="1">
    <location>
        <begin position="76"/>
        <end position="103"/>
    </location>
</feature>
<evidence type="ECO:0000313" key="3">
    <source>
        <dbReference type="Proteomes" id="UP000274504"/>
    </source>
</evidence>
<reference evidence="4" key="1">
    <citation type="submission" date="2017-02" db="UniProtKB">
        <authorList>
            <consortium name="WormBaseParasite"/>
        </authorList>
    </citation>
    <scope>IDENTIFICATION</scope>
</reference>
<name>A0A0R3SJF5_HYMDI</name>
<evidence type="ECO:0000256" key="1">
    <source>
        <dbReference type="SAM" id="Coils"/>
    </source>
</evidence>
<reference evidence="2 3" key="2">
    <citation type="submission" date="2018-11" db="EMBL/GenBank/DDBJ databases">
        <authorList>
            <consortium name="Pathogen Informatics"/>
        </authorList>
    </citation>
    <scope>NUCLEOTIDE SEQUENCE [LARGE SCALE GENOMIC DNA]</scope>
</reference>
<sequence>MNSDYYSCISSDESEGSFYIARKRRRESSGHEFHYERRKSLKHSRSVSSEIRPIRKKVELTKYREVKYEQEKIECLQKSKECINRLLIEINELETLYREISENPESNGFITSVSPKRNENTSYFSCSNIGKYCEPSLNHFGIPVLDEIEKDNGHRNERNPKFIVHLDPRKEDVKEVYCKLDEFLEHKYLQKKVKELESALKAAKNSNDNDVHK</sequence>
<evidence type="ECO:0000313" key="4">
    <source>
        <dbReference type="WBParaSite" id="HDID_0000507001-mRNA-1"/>
    </source>
</evidence>
<dbReference type="EMBL" id="UYSG01002292">
    <property type="protein sequence ID" value="VDL57384.1"/>
    <property type="molecule type" value="Genomic_DNA"/>
</dbReference>
<accession>A0A0R3SJF5</accession>
<dbReference type="WBParaSite" id="HDID_0000507001-mRNA-1">
    <property type="protein sequence ID" value="HDID_0000507001-mRNA-1"/>
    <property type="gene ID" value="HDID_0000507001"/>
</dbReference>
<gene>
    <name evidence="2" type="ORF">HDID_LOCUS5066</name>
</gene>
<keyword evidence="1" id="KW-0175">Coiled coil</keyword>
<dbReference type="AlphaFoldDB" id="A0A0R3SJF5"/>
<organism evidence="4">
    <name type="scientific">Hymenolepis diminuta</name>
    <name type="common">Rat tapeworm</name>
    <dbReference type="NCBI Taxonomy" id="6216"/>
    <lineage>
        <taxon>Eukaryota</taxon>
        <taxon>Metazoa</taxon>
        <taxon>Spiralia</taxon>
        <taxon>Lophotrochozoa</taxon>
        <taxon>Platyhelminthes</taxon>
        <taxon>Cestoda</taxon>
        <taxon>Eucestoda</taxon>
        <taxon>Cyclophyllidea</taxon>
        <taxon>Hymenolepididae</taxon>
        <taxon>Hymenolepis</taxon>
    </lineage>
</organism>
<dbReference type="Proteomes" id="UP000274504">
    <property type="component" value="Unassembled WGS sequence"/>
</dbReference>
<protein>
    <submittedName>
        <fullName evidence="4">BZIP domain-containing protein</fullName>
    </submittedName>
</protein>
<proteinExistence type="predicted"/>